<dbReference type="SUPFAM" id="SSF53098">
    <property type="entry name" value="Ribonuclease H-like"/>
    <property type="match status" value="1"/>
</dbReference>
<dbReference type="InterPro" id="IPR048020">
    <property type="entry name" value="Transpos_IS3"/>
</dbReference>
<dbReference type="InterPro" id="IPR036388">
    <property type="entry name" value="WH-like_DNA-bd_sf"/>
</dbReference>
<dbReference type="EMBL" id="JAGTUF010000052">
    <property type="protein sequence ID" value="MBR9973927.1"/>
    <property type="molecule type" value="Genomic_DNA"/>
</dbReference>
<sequence length="409" mass="45691">MSKTTNKFSPEVRARAVRMVLDHEKDHPSRWAAVVSIAAKIGCAAQTLLEWVKKAEIDAGKRAGVPSEMADRLKALERENRELRQANEILRKASAYFCDGGARPPVQAMIAFIDDQRAVHGVEPICRVLPIAPSTYHAHVAGRANPAKLSARARRDITLQVEVRRVFDANFKVYGARKVWRQLAREGLDVARCTVERLMKRMGLFGAIRGKPVKTTVSDKGAPCPLDRVNRQFGAPAPNRLWLSDFTYVATRVGFVYVAFVIDAFARRIVGWRVSRTAHAGFVLDALEQALHERRPIQGGGLVHHSDRGSQYVSIKYTERLAEAGIEPSVGSVGDSYDNALAETINGLYKAEVIHRRGPWRSFEAVEFATLEWVEWFNNRRIMGPIGNIPPAEAEERYYAMLARQPVAA</sequence>
<reference evidence="2 3" key="1">
    <citation type="submission" date="2021-04" db="EMBL/GenBank/DDBJ databases">
        <title>Magnetospirillum sulfuroxidans sp. nov., a facultative chemolithoautotrophic sulfur-oxidizing alphaproteobacterium isolated from freshwater sediment and proposals for Paramagetospirillum gen. nov., and Magnetospirillaceae fam. nov.</title>
        <authorList>
            <person name="Koziaeva V."/>
            <person name="Geelhoed J.S."/>
            <person name="Sorokin D.Y."/>
            <person name="Grouzdev D.S."/>
        </authorList>
    </citation>
    <scope>NUCLEOTIDE SEQUENCE [LARGE SCALE GENOMIC DNA]</scope>
    <source>
        <strain evidence="2 3">J10</strain>
    </source>
</reference>
<gene>
    <name evidence="2" type="ORF">KEC16_19595</name>
</gene>
<dbReference type="PANTHER" id="PTHR46889">
    <property type="entry name" value="TRANSPOSASE INSF FOR INSERTION SEQUENCE IS3B-RELATED"/>
    <property type="match status" value="1"/>
</dbReference>
<dbReference type="RefSeq" id="WP_211552102.1">
    <property type="nucleotide sequence ID" value="NZ_JAGTUF010000052.1"/>
</dbReference>
<dbReference type="InterPro" id="IPR002514">
    <property type="entry name" value="Transposase_8"/>
</dbReference>
<dbReference type="Proteomes" id="UP000680714">
    <property type="component" value="Unassembled WGS sequence"/>
</dbReference>
<name>A0ABS5IHN0_9PROT</name>
<protein>
    <submittedName>
        <fullName evidence="2">IS3 family transposase</fullName>
    </submittedName>
</protein>
<evidence type="ECO:0000313" key="3">
    <source>
        <dbReference type="Proteomes" id="UP000680714"/>
    </source>
</evidence>
<dbReference type="PROSITE" id="PS50994">
    <property type="entry name" value="INTEGRASE"/>
    <property type="match status" value="1"/>
</dbReference>
<dbReference type="Gene3D" id="1.10.10.10">
    <property type="entry name" value="Winged helix-like DNA-binding domain superfamily/Winged helix DNA-binding domain"/>
    <property type="match status" value="1"/>
</dbReference>
<evidence type="ECO:0000313" key="2">
    <source>
        <dbReference type="EMBL" id="MBR9973927.1"/>
    </source>
</evidence>
<accession>A0ABS5IHN0</accession>
<dbReference type="InterPro" id="IPR036397">
    <property type="entry name" value="RNaseH_sf"/>
</dbReference>
<dbReference type="Pfam" id="PF00665">
    <property type="entry name" value="rve"/>
    <property type="match status" value="1"/>
</dbReference>
<dbReference type="InterPro" id="IPR009057">
    <property type="entry name" value="Homeodomain-like_sf"/>
</dbReference>
<organism evidence="2 3">
    <name type="scientific">Magnetospirillum sulfuroxidans</name>
    <dbReference type="NCBI Taxonomy" id="611300"/>
    <lineage>
        <taxon>Bacteria</taxon>
        <taxon>Pseudomonadati</taxon>
        <taxon>Pseudomonadota</taxon>
        <taxon>Alphaproteobacteria</taxon>
        <taxon>Rhodospirillales</taxon>
        <taxon>Rhodospirillaceae</taxon>
        <taxon>Magnetospirillum</taxon>
    </lineage>
</organism>
<dbReference type="Pfam" id="PF13276">
    <property type="entry name" value="HTH_21"/>
    <property type="match status" value="1"/>
</dbReference>
<dbReference type="InterPro" id="IPR050900">
    <property type="entry name" value="Transposase_IS3/IS150/IS904"/>
</dbReference>
<feature type="domain" description="Integrase catalytic" evidence="1">
    <location>
        <begin position="234"/>
        <end position="398"/>
    </location>
</feature>
<dbReference type="Pfam" id="PF01527">
    <property type="entry name" value="HTH_Tnp_1"/>
    <property type="match status" value="1"/>
</dbReference>
<evidence type="ECO:0000259" key="1">
    <source>
        <dbReference type="PROSITE" id="PS50994"/>
    </source>
</evidence>
<dbReference type="NCBIfam" id="NF033516">
    <property type="entry name" value="transpos_IS3"/>
    <property type="match status" value="1"/>
</dbReference>
<comment type="caution">
    <text evidence="2">The sequence shown here is derived from an EMBL/GenBank/DDBJ whole genome shotgun (WGS) entry which is preliminary data.</text>
</comment>
<dbReference type="InterPro" id="IPR001584">
    <property type="entry name" value="Integrase_cat-core"/>
</dbReference>
<dbReference type="InterPro" id="IPR025948">
    <property type="entry name" value="HTH-like_dom"/>
</dbReference>
<dbReference type="PANTHER" id="PTHR46889:SF4">
    <property type="entry name" value="TRANSPOSASE INSO FOR INSERTION SEQUENCE ELEMENT IS911B-RELATED"/>
    <property type="match status" value="1"/>
</dbReference>
<proteinExistence type="predicted"/>
<keyword evidence="3" id="KW-1185">Reference proteome</keyword>
<dbReference type="Gene3D" id="3.30.420.10">
    <property type="entry name" value="Ribonuclease H-like superfamily/Ribonuclease H"/>
    <property type="match status" value="1"/>
</dbReference>
<dbReference type="SUPFAM" id="SSF46689">
    <property type="entry name" value="Homeodomain-like"/>
    <property type="match status" value="1"/>
</dbReference>
<dbReference type="InterPro" id="IPR012337">
    <property type="entry name" value="RNaseH-like_sf"/>
</dbReference>